<reference evidence="1" key="1">
    <citation type="submission" date="2023-03" db="EMBL/GenBank/DDBJ databases">
        <title>a new species belonging to Providencia genus.</title>
        <authorList>
            <person name="Yang W."/>
            <person name="Hu F."/>
            <person name="Shen S."/>
            <person name="Ding L."/>
            <person name="Yin D."/>
        </authorList>
    </citation>
    <scope>NUCLEOTIDE SEQUENCE</scope>
    <source>
        <strain evidence="1">CRE-3FA-0001</strain>
    </source>
</reference>
<proteinExistence type="predicted"/>
<dbReference type="AlphaFoldDB" id="A0AA42FLD7"/>
<keyword evidence="4" id="KW-1185">Reference proteome</keyword>
<organism evidence="1 3">
    <name type="scientific">Providencia huashanensis</name>
    <dbReference type="NCBI Taxonomy" id="3037798"/>
    <lineage>
        <taxon>Bacteria</taxon>
        <taxon>Pseudomonadati</taxon>
        <taxon>Pseudomonadota</taxon>
        <taxon>Gammaproteobacteria</taxon>
        <taxon>Enterobacterales</taxon>
        <taxon>Morganellaceae</taxon>
        <taxon>Providencia</taxon>
    </lineage>
</organism>
<dbReference type="RefSeq" id="WP_042848434.1">
    <property type="nucleotide sequence ID" value="NZ_JARRYG010000013.1"/>
</dbReference>
<reference evidence="2" key="3">
    <citation type="journal article" date="2024" name="Int. J. Antimicrob. Agents">
        <title>Identification of a novel Providencia species showing multi-drug-resistant in three patients with hospital-acquired infection.</title>
        <authorList>
            <person name="Yang W."/>
            <person name="Chen J."/>
            <person name="Yang F."/>
            <person name="Ji P."/>
            <person name="Shen S."/>
            <person name="Yin D."/>
            <person name="Hu F."/>
        </authorList>
    </citation>
    <scope>NUCLEOTIDE SEQUENCE</scope>
    <source>
        <strain evidence="2">CRE-138-0111</strain>
    </source>
</reference>
<dbReference type="PANTHER" id="PTHR34817:SF2">
    <property type="entry name" value="NUCLEOTIDYLTRANSFERASE"/>
    <property type="match status" value="1"/>
</dbReference>
<evidence type="ECO:0000313" key="4">
    <source>
        <dbReference type="Proteomes" id="UP001176478"/>
    </source>
</evidence>
<gene>
    <name evidence="1" type="ORF">P7V44_13310</name>
    <name evidence="2" type="ORF">Q5E86_16265</name>
</gene>
<dbReference type="EMBL" id="JAUQTG010000010">
    <property type="protein sequence ID" value="MDO7857873.1"/>
    <property type="molecule type" value="Genomic_DNA"/>
</dbReference>
<dbReference type="InterPro" id="IPR018775">
    <property type="entry name" value="RlaP"/>
</dbReference>
<dbReference type="Pfam" id="PF10127">
    <property type="entry name" value="RlaP"/>
    <property type="match status" value="1"/>
</dbReference>
<name>A0AA42FLD7_9GAMM</name>
<sequence length="264" mass="30829">METSHESISVLMKERIGKTLKEIEETHHVKILFACESGSRGWGFASRDSDYDVRFIYVHKLDWYLTLDKKRDVIEKPIDDELDVSGWELSKALKLMRNSNPALIEWLHSPIVYFKDEAFFTQLEQLAAQFYSPLKSRYHYLSISKRNLHTDFKGKQVKLKKYFYLLRAVLALHWIEKSKNMPPMAFSELVTATVSDKSVRLEINELLAIKSQSDESHYGARRPAIDQLVSETMTNAERMQFPEPACRDSRLLDSFFRTVVLENN</sequence>
<dbReference type="PANTHER" id="PTHR34817">
    <property type="entry name" value="NUCLEOTIDYLTRANSFERASE"/>
    <property type="match status" value="1"/>
</dbReference>
<reference evidence="2" key="2">
    <citation type="submission" date="2023-07" db="EMBL/GenBank/DDBJ databases">
        <authorList>
            <person name="Yang W."/>
            <person name="Chen J."/>
            <person name="Ji P."/>
            <person name="Hu F."/>
        </authorList>
    </citation>
    <scope>NUCLEOTIDE SEQUENCE</scope>
    <source>
        <strain evidence="2">CRE-138-0111</strain>
    </source>
</reference>
<accession>A0AA42FLD7</accession>
<protein>
    <submittedName>
        <fullName evidence="1">Nucleotidyltransferase domain-containing protein</fullName>
    </submittedName>
</protein>
<dbReference type="Proteomes" id="UP001176478">
    <property type="component" value="Unassembled WGS sequence"/>
</dbReference>
<evidence type="ECO:0000313" key="3">
    <source>
        <dbReference type="Proteomes" id="UP001156701"/>
    </source>
</evidence>
<evidence type="ECO:0000313" key="2">
    <source>
        <dbReference type="EMBL" id="MDO7857873.1"/>
    </source>
</evidence>
<comment type="caution">
    <text evidence="1">The sequence shown here is derived from an EMBL/GenBank/DDBJ whole genome shotgun (WGS) entry which is preliminary data.</text>
</comment>
<evidence type="ECO:0000313" key="1">
    <source>
        <dbReference type="EMBL" id="MDG4697216.1"/>
    </source>
</evidence>
<dbReference type="Proteomes" id="UP001156701">
    <property type="component" value="Unassembled WGS sequence"/>
</dbReference>
<dbReference type="EMBL" id="JARRYG010000013">
    <property type="protein sequence ID" value="MDG4697216.1"/>
    <property type="molecule type" value="Genomic_DNA"/>
</dbReference>